<proteinExistence type="predicted"/>
<dbReference type="Proteomes" id="UP000503336">
    <property type="component" value="Chromosome"/>
</dbReference>
<dbReference type="InterPro" id="IPR027266">
    <property type="entry name" value="TrmE/GcvT-like"/>
</dbReference>
<dbReference type="InterPro" id="IPR006222">
    <property type="entry name" value="GCVT_N"/>
</dbReference>
<dbReference type="InterPro" id="IPR013977">
    <property type="entry name" value="GcvT_C"/>
</dbReference>
<name>A0A7L5BUY7_9RHOB</name>
<dbReference type="SUPFAM" id="SSF101790">
    <property type="entry name" value="Aminomethyltransferase beta-barrel domain"/>
    <property type="match status" value="1"/>
</dbReference>
<dbReference type="KEGG" id="hdh:G5B40_00070"/>
<organism evidence="4 5">
    <name type="scientific">Pikeienuella piscinae</name>
    <dbReference type="NCBI Taxonomy" id="2748098"/>
    <lineage>
        <taxon>Bacteria</taxon>
        <taxon>Pseudomonadati</taxon>
        <taxon>Pseudomonadota</taxon>
        <taxon>Alphaproteobacteria</taxon>
        <taxon>Rhodobacterales</taxon>
        <taxon>Paracoccaceae</taxon>
        <taxon>Pikeienuella</taxon>
    </lineage>
</organism>
<accession>A0A7L5BUY7</accession>
<evidence type="ECO:0000313" key="5">
    <source>
        <dbReference type="Proteomes" id="UP000503336"/>
    </source>
</evidence>
<evidence type="ECO:0000259" key="2">
    <source>
        <dbReference type="Pfam" id="PF01571"/>
    </source>
</evidence>
<dbReference type="SUPFAM" id="SSF103025">
    <property type="entry name" value="Folate-binding domain"/>
    <property type="match status" value="1"/>
</dbReference>
<dbReference type="PANTHER" id="PTHR43757:SF2">
    <property type="entry name" value="AMINOMETHYLTRANSFERASE, MITOCHONDRIAL"/>
    <property type="match status" value="1"/>
</dbReference>
<dbReference type="Pfam" id="PF01571">
    <property type="entry name" value="GCV_T"/>
    <property type="match status" value="1"/>
</dbReference>
<sequence>MSTSIHADATETVRISAHRFEESPFNSCYATDEIVMGVYAGRFHPVFNGENVIEKYWTLRRKCALYDVPERPVEISGPDAVALLERVFARRIATLKPGRGRYVIACTPQGGLYMDGVLFRLADDRFWFVQPDGALEPWLIAHGEGLEATISDPHSWVLQIQGPTSPAVMRDATDGAVDDTLGYFHSGFFDVGGQRVYVSRTGWTAELGYEVYTQGDETDCTRLWAHLLAAGAPHGMEVSAIPSMEIRRIEAGILDNLTDFDRTMTPFEAGLGAFIDLEKDGFVGRAALLKAERAPRLFGIKCPGATPGMRDRIVDGDATVGRVTAGAWSPYLDCGVGYARFERAGGWVGRTLSLIGEGGAAHECEIVALPFYDAEKRIPRGLDRTIP</sequence>
<dbReference type="RefSeq" id="WP_165093548.1">
    <property type="nucleotide sequence ID" value="NZ_CP049056.1"/>
</dbReference>
<dbReference type="GO" id="GO:0016740">
    <property type="term" value="F:transferase activity"/>
    <property type="evidence" value="ECO:0007669"/>
    <property type="project" value="UniProtKB-KW"/>
</dbReference>
<protein>
    <submittedName>
        <fullName evidence="4">Aminomethyl transferase family protein</fullName>
    </submittedName>
</protein>
<dbReference type="Gene3D" id="3.30.1360.120">
    <property type="entry name" value="Probable tRNA modification gtpase trme, domain 1"/>
    <property type="match status" value="1"/>
</dbReference>
<reference evidence="4 5" key="1">
    <citation type="submission" date="2020-02" db="EMBL/GenBank/DDBJ databases">
        <title>complete genome sequence of Rhodobacteraceae bacterium.</title>
        <authorList>
            <person name="Park J."/>
            <person name="Kim Y.-S."/>
            <person name="Kim K.-H."/>
        </authorList>
    </citation>
    <scope>NUCLEOTIDE SEQUENCE [LARGE SCALE GENOMIC DNA]</scope>
    <source>
        <strain evidence="4 5">RR4-56</strain>
    </source>
</reference>
<dbReference type="EMBL" id="CP049056">
    <property type="protein sequence ID" value="QIE53976.1"/>
    <property type="molecule type" value="Genomic_DNA"/>
</dbReference>
<keyword evidence="5" id="KW-1185">Reference proteome</keyword>
<feature type="domain" description="GCVT N-terminal" evidence="2">
    <location>
        <begin position="50"/>
        <end position="279"/>
    </location>
</feature>
<evidence type="ECO:0000313" key="4">
    <source>
        <dbReference type="EMBL" id="QIE53976.1"/>
    </source>
</evidence>
<dbReference type="Pfam" id="PF08669">
    <property type="entry name" value="GCV_T_C"/>
    <property type="match status" value="1"/>
</dbReference>
<dbReference type="InterPro" id="IPR028896">
    <property type="entry name" value="GcvT/YgfZ/DmdA"/>
</dbReference>
<evidence type="ECO:0000259" key="3">
    <source>
        <dbReference type="Pfam" id="PF08669"/>
    </source>
</evidence>
<keyword evidence="4" id="KW-0808">Transferase</keyword>
<feature type="domain" description="Aminomethyltransferase C-terminal" evidence="3">
    <location>
        <begin position="296"/>
        <end position="373"/>
    </location>
</feature>
<dbReference type="PANTHER" id="PTHR43757">
    <property type="entry name" value="AMINOMETHYLTRANSFERASE"/>
    <property type="match status" value="1"/>
</dbReference>
<evidence type="ECO:0000256" key="1">
    <source>
        <dbReference type="PIRSR" id="PIRSR006487-1"/>
    </source>
</evidence>
<dbReference type="InterPro" id="IPR029043">
    <property type="entry name" value="GcvT/YgfZ_C"/>
</dbReference>
<gene>
    <name evidence="4" type="ORF">G5B40_00070</name>
</gene>
<dbReference type="AlphaFoldDB" id="A0A7L5BUY7"/>
<dbReference type="PIRSF" id="PIRSF006487">
    <property type="entry name" value="GcvT"/>
    <property type="match status" value="1"/>
</dbReference>
<dbReference type="GO" id="GO:0005829">
    <property type="term" value="C:cytosol"/>
    <property type="evidence" value="ECO:0007669"/>
    <property type="project" value="TreeGrafter"/>
</dbReference>
<feature type="binding site" evidence="1">
    <location>
        <position position="210"/>
    </location>
    <ligand>
        <name>substrate</name>
    </ligand>
</feature>